<dbReference type="SMART" id="SM00849">
    <property type="entry name" value="Lactamase_B"/>
    <property type="match status" value="1"/>
</dbReference>
<dbReference type="CDD" id="cd18870">
    <property type="entry name" value="NUDIX_AcylCoAdiphos_Nudt19"/>
    <property type="match status" value="1"/>
</dbReference>
<dbReference type="InterPro" id="IPR050662">
    <property type="entry name" value="Sec-metab_biosynth-thioest"/>
</dbReference>
<feature type="domain" description="Nudix hydrolase" evidence="1">
    <location>
        <begin position="1"/>
        <end position="206"/>
    </location>
</feature>
<name>A0A3G8H524_9BURK</name>
<dbReference type="Gene3D" id="3.90.79.10">
    <property type="entry name" value="Nucleoside Triphosphate Pyrophosphohydrolase"/>
    <property type="match status" value="1"/>
</dbReference>
<dbReference type="Gene3D" id="3.60.15.10">
    <property type="entry name" value="Ribonuclease Z/Hydroxyacylglutathione hydrolase-like"/>
    <property type="match status" value="1"/>
</dbReference>
<dbReference type="InterPro" id="IPR015797">
    <property type="entry name" value="NUDIX_hydrolase-like_dom_sf"/>
</dbReference>
<dbReference type="SUPFAM" id="SSF55811">
    <property type="entry name" value="Nudix"/>
    <property type="match status" value="1"/>
</dbReference>
<dbReference type="KEGG" id="cpau:EHF44_13615"/>
<dbReference type="EMBL" id="CP033969">
    <property type="protein sequence ID" value="AZG15365.1"/>
    <property type="molecule type" value="Genomic_DNA"/>
</dbReference>
<dbReference type="CDD" id="cd16278">
    <property type="entry name" value="metallo-hydrolase-like_MBL-fold"/>
    <property type="match status" value="1"/>
</dbReference>
<keyword evidence="2" id="KW-0378">Hydrolase</keyword>
<dbReference type="SUPFAM" id="SSF56281">
    <property type="entry name" value="Metallo-hydrolase/oxidoreductase"/>
    <property type="match status" value="1"/>
</dbReference>
<dbReference type="PROSITE" id="PS51462">
    <property type="entry name" value="NUDIX"/>
    <property type="match status" value="1"/>
</dbReference>
<accession>A0A3G8H524</accession>
<evidence type="ECO:0000313" key="3">
    <source>
        <dbReference type="Proteomes" id="UP000270411"/>
    </source>
</evidence>
<sequence>MRYAASMLVLRDGPQGMEILMMRRPQRDDDRSAGAFVFPGGVLDPQDAALHRLCAGLDDTGASARLGVAANGLDYFLCAVREAFEEAGLLYAYDATGQIVRLDDLDAGVRQQLREAAAYGGKGLAHVCEMLGLRLAVDQLAYCAYWLTPPGLPKRFDTRFFMAVVPPGQTAIHDGVEAVEHRWMRPADVIDPVNNLTLVNATRRILQSIAHFETAQACVDFARQQRSIALVMPRLAHGPKGQRPVMPDEPCYAEIARIDPDGAAHGRYVLEPGLPVRLSERVWRVTANNGNVMTGPGTNTYFVAGADNCWAVIDPGPEDAAHFDAVMAAAPGPVKWILVTHTHLDHSPGTVRLRAATSAPVWGRTTDVKDRQDQTFRPDHMPVHGDRIALGPDTTLRVIHTPGHASNHLCFLLEEEKTLFTGDHVMQGSTVVINPPDGDMGAYLASLRMLLDEDLEWIAPGHGFLMPRPHDAIRLLIRHRLQREAKVLNALRTLSPADAPTLVTSVYDDVPASKHPIALRSMLAHLRKLEAEGVASEVDGVWGLR</sequence>
<dbReference type="GO" id="GO:0016787">
    <property type="term" value="F:hydrolase activity"/>
    <property type="evidence" value="ECO:0007669"/>
    <property type="project" value="UniProtKB-KW"/>
</dbReference>
<dbReference type="PANTHER" id="PTHR23131:SF0">
    <property type="entry name" value="ENDORIBONUCLEASE LACTB2"/>
    <property type="match status" value="1"/>
</dbReference>
<protein>
    <submittedName>
        <fullName evidence="2">MBL fold metallo-hydrolase</fullName>
    </submittedName>
</protein>
<evidence type="ECO:0000259" key="1">
    <source>
        <dbReference type="PROSITE" id="PS51462"/>
    </source>
</evidence>
<dbReference type="InterPro" id="IPR001279">
    <property type="entry name" value="Metallo-B-lactamas"/>
</dbReference>
<reference evidence="3" key="1">
    <citation type="submission" date="2018-11" db="EMBL/GenBank/DDBJ databases">
        <title>FDA dAtabase for Regulatory Grade micrObial Sequences (FDA-ARGOS): Supporting development and validation of Infectious Disease Dx tests.</title>
        <authorList>
            <person name="Goldberg B."/>
            <person name="Campos J."/>
            <person name="Tallon L."/>
            <person name="Sadzewicz L."/>
            <person name="Zhao X."/>
            <person name="Vavikolanu K."/>
            <person name="Mehta A."/>
            <person name="Aluvathingal J."/>
            <person name="Nadendla S."/>
            <person name="Geyer C."/>
            <person name="Nandy P."/>
            <person name="Yan Y."/>
            <person name="Sichtig H."/>
        </authorList>
    </citation>
    <scope>NUCLEOTIDE SEQUENCE [LARGE SCALE GENOMIC DNA]</scope>
    <source>
        <strain evidence="3">FDAARGOS_614</strain>
    </source>
</reference>
<dbReference type="Gene3D" id="1.10.10.10">
    <property type="entry name" value="Winged helix-like DNA-binding domain superfamily/Winged helix DNA-binding domain"/>
    <property type="match status" value="1"/>
</dbReference>
<dbReference type="InterPro" id="IPR041516">
    <property type="entry name" value="LACTB2_WH"/>
</dbReference>
<proteinExistence type="predicted"/>
<dbReference type="InterPro" id="IPR036866">
    <property type="entry name" value="RibonucZ/Hydroxyglut_hydro"/>
</dbReference>
<dbReference type="PANTHER" id="PTHR23131">
    <property type="entry name" value="ENDORIBONUCLEASE LACTB2"/>
    <property type="match status" value="1"/>
</dbReference>
<dbReference type="InterPro" id="IPR000086">
    <property type="entry name" value="NUDIX_hydrolase_dom"/>
</dbReference>
<dbReference type="AlphaFoldDB" id="A0A3G8H524"/>
<dbReference type="OrthoDB" id="9788263at2"/>
<organism evidence="2 3">
    <name type="scientific">Cupriavidus pauculus</name>
    <dbReference type="NCBI Taxonomy" id="82633"/>
    <lineage>
        <taxon>Bacteria</taxon>
        <taxon>Pseudomonadati</taxon>
        <taxon>Pseudomonadota</taxon>
        <taxon>Betaproteobacteria</taxon>
        <taxon>Burkholderiales</taxon>
        <taxon>Burkholderiaceae</taxon>
        <taxon>Cupriavidus</taxon>
    </lineage>
</organism>
<dbReference type="Pfam" id="PF17778">
    <property type="entry name" value="WHD_BLACT"/>
    <property type="match status" value="1"/>
</dbReference>
<dbReference type="Proteomes" id="UP000270411">
    <property type="component" value="Chromosome 1"/>
</dbReference>
<dbReference type="InterPro" id="IPR036388">
    <property type="entry name" value="WH-like_DNA-bd_sf"/>
</dbReference>
<gene>
    <name evidence="2" type="ORF">EHF44_13615</name>
</gene>
<evidence type="ECO:0000313" key="2">
    <source>
        <dbReference type="EMBL" id="AZG15365.1"/>
    </source>
</evidence>
<dbReference type="Pfam" id="PF00753">
    <property type="entry name" value="Lactamase_B"/>
    <property type="match status" value="1"/>
</dbReference>